<dbReference type="InterPro" id="IPR037523">
    <property type="entry name" value="VOC_core"/>
</dbReference>
<protein>
    <submittedName>
        <fullName evidence="2">VOC family protein</fullName>
    </submittedName>
</protein>
<feature type="domain" description="VOC" evidence="1">
    <location>
        <begin position="5"/>
        <end position="122"/>
    </location>
</feature>
<proteinExistence type="predicted"/>
<reference evidence="3" key="1">
    <citation type="journal article" date="2019" name="Int. J. Syst. Evol. Microbiol.">
        <title>The Global Catalogue of Microorganisms (GCM) 10K type strain sequencing project: providing services to taxonomists for standard genome sequencing and annotation.</title>
        <authorList>
            <consortium name="The Broad Institute Genomics Platform"/>
            <consortium name="The Broad Institute Genome Sequencing Center for Infectious Disease"/>
            <person name="Wu L."/>
            <person name="Ma J."/>
        </authorList>
    </citation>
    <scope>NUCLEOTIDE SEQUENCE [LARGE SCALE GENOMIC DNA]</scope>
    <source>
        <strain evidence="3">TISTR 1571</strain>
    </source>
</reference>
<dbReference type="Gene3D" id="3.10.180.10">
    <property type="entry name" value="2,3-Dihydroxybiphenyl 1,2-Dioxygenase, domain 1"/>
    <property type="match status" value="1"/>
</dbReference>
<dbReference type="InterPro" id="IPR029068">
    <property type="entry name" value="Glyas_Bleomycin-R_OHBP_Dase"/>
</dbReference>
<gene>
    <name evidence="2" type="ORF">ACFSW4_02850</name>
</gene>
<accession>A0ABW5Q7F2</accession>
<comment type="caution">
    <text evidence="2">The sequence shown here is derived from an EMBL/GenBank/DDBJ whole genome shotgun (WGS) entry which is preliminary data.</text>
</comment>
<dbReference type="Proteomes" id="UP001597452">
    <property type="component" value="Unassembled WGS sequence"/>
</dbReference>
<evidence type="ECO:0000259" key="1">
    <source>
        <dbReference type="PROSITE" id="PS51819"/>
    </source>
</evidence>
<name>A0ABW5Q7F2_9BACI</name>
<dbReference type="InterPro" id="IPR004360">
    <property type="entry name" value="Glyas_Fos-R_dOase_dom"/>
</dbReference>
<dbReference type="Pfam" id="PF00903">
    <property type="entry name" value="Glyoxalase"/>
    <property type="match status" value="1"/>
</dbReference>
<evidence type="ECO:0000313" key="3">
    <source>
        <dbReference type="Proteomes" id="UP001597452"/>
    </source>
</evidence>
<evidence type="ECO:0000313" key="2">
    <source>
        <dbReference type="EMBL" id="MFD2637813.1"/>
    </source>
</evidence>
<dbReference type="SUPFAM" id="SSF54593">
    <property type="entry name" value="Glyoxalase/Bleomycin resistance protein/Dihydroxybiphenyl dioxygenase"/>
    <property type="match status" value="1"/>
</dbReference>
<dbReference type="PROSITE" id="PS51819">
    <property type="entry name" value="VOC"/>
    <property type="match status" value="1"/>
</dbReference>
<dbReference type="RefSeq" id="WP_377327333.1">
    <property type="nucleotide sequence ID" value="NZ_JBHUMZ010000011.1"/>
</dbReference>
<dbReference type="EMBL" id="JBHUMZ010000011">
    <property type="protein sequence ID" value="MFD2637813.1"/>
    <property type="molecule type" value="Genomic_DNA"/>
</dbReference>
<sequence>MSIRKVGGVFLRVTNLEKSLEFYTNFLGMEVAFTEEWDGTPEANLKTTEQNLFLTLIEQDEVQVLKEPVFNLVTDDAIAMHTALIDSDFNVTEVENWTSEYNHHVLFDVYDPDGHALNIIEMQPITK</sequence>
<organism evidence="2 3">
    <name type="scientific">Piscibacillus salipiscarius</name>
    <dbReference type="NCBI Taxonomy" id="299480"/>
    <lineage>
        <taxon>Bacteria</taxon>
        <taxon>Bacillati</taxon>
        <taxon>Bacillota</taxon>
        <taxon>Bacilli</taxon>
        <taxon>Bacillales</taxon>
        <taxon>Bacillaceae</taxon>
        <taxon>Piscibacillus</taxon>
    </lineage>
</organism>
<dbReference type="CDD" id="cd06587">
    <property type="entry name" value="VOC"/>
    <property type="match status" value="1"/>
</dbReference>
<keyword evidence="3" id="KW-1185">Reference proteome</keyword>